<accession>A0AAV8YC51</accession>
<proteinExistence type="predicted"/>
<keyword evidence="2" id="KW-1185">Reference proteome</keyword>
<evidence type="ECO:0000313" key="1">
    <source>
        <dbReference type="EMBL" id="KAJ8948774.1"/>
    </source>
</evidence>
<evidence type="ECO:0000313" key="2">
    <source>
        <dbReference type="Proteomes" id="UP001162156"/>
    </source>
</evidence>
<name>A0AAV8YC51_9CUCU</name>
<dbReference type="AlphaFoldDB" id="A0AAV8YC51"/>
<dbReference type="EMBL" id="JANEYF010002275">
    <property type="protein sequence ID" value="KAJ8948774.1"/>
    <property type="molecule type" value="Genomic_DNA"/>
</dbReference>
<organism evidence="1 2">
    <name type="scientific">Rhamnusium bicolor</name>
    <dbReference type="NCBI Taxonomy" id="1586634"/>
    <lineage>
        <taxon>Eukaryota</taxon>
        <taxon>Metazoa</taxon>
        <taxon>Ecdysozoa</taxon>
        <taxon>Arthropoda</taxon>
        <taxon>Hexapoda</taxon>
        <taxon>Insecta</taxon>
        <taxon>Pterygota</taxon>
        <taxon>Neoptera</taxon>
        <taxon>Endopterygota</taxon>
        <taxon>Coleoptera</taxon>
        <taxon>Polyphaga</taxon>
        <taxon>Cucujiformia</taxon>
        <taxon>Chrysomeloidea</taxon>
        <taxon>Cerambycidae</taxon>
        <taxon>Lepturinae</taxon>
        <taxon>Rhagiini</taxon>
        <taxon>Rhamnusium</taxon>
    </lineage>
</organism>
<protein>
    <submittedName>
        <fullName evidence="1">Uncharacterized protein</fullName>
    </submittedName>
</protein>
<dbReference type="Proteomes" id="UP001162156">
    <property type="component" value="Unassembled WGS sequence"/>
</dbReference>
<comment type="caution">
    <text evidence="1">The sequence shown here is derived from an EMBL/GenBank/DDBJ whole genome shotgun (WGS) entry which is preliminary data.</text>
</comment>
<reference evidence="1" key="1">
    <citation type="journal article" date="2023" name="Insect Mol. Biol.">
        <title>Genome sequencing provides insights into the evolution of gene families encoding plant cell wall-degrading enzymes in longhorned beetles.</title>
        <authorList>
            <person name="Shin N.R."/>
            <person name="Okamura Y."/>
            <person name="Kirsch R."/>
            <person name="Pauchet Y."/>
        </authorList>
    </citation>
    <scope>NUCLEOTIDE SEQUENCE</scope>
    <source>
        <strain evidence="1">RBIC_L_NR</strain>
    </source>
</reference>
<sequence length="45" mass="5206">MEISQYQKDPSSTSPTIIDMDGALYSWDRLHNDKYGSRVLSLWIS</sequence>
<gene>
    <name evidence="1" type="ORF">NQ314_008357</name>
</gene>